<dbReference type="GeneID" id="114242239"/>
<comment type="caution">
    <text evidence="6">Lacks conserved residue(s) required for the propagation of feature annotation.</text>
</comment>
<dbReference type="GO" id="GO:0008270">
    <property type="term" value="F:zinc ion binding"/>
    <property type="evidence" value="ECO:0007669"/>
    <property type="project" value="InterPro"/>
</dbReference>
<dbReference type="Pfam" id="PF02126">
    <property type="entry name" value="PTE"/>
    <property type="match status" value="1"/>
</dbReference>
<dbReference type="SUPFAM" id="SSF51556">
    <property type="entry name" value="Metallo-dependent hydrolases"/>
    <property type="match status" value="1"/>
</dbReference>
<comment type="cofactor">
    <cofactor evidence="5">
        <name>a divalent metal cation</name>
        <dbReference type="ChEBI" id="CHEBI:60240"/>
    </cofactor>
    <text evidence="5">Binds 2 divalent metal cations per subunit.</text>
</comment>
<dbReference type="InterPro" id="IPR032466">
    <property type="entry name" value="Metal_Hydrolase"/>
</dbReference>
<evidence type="ECO:0000256" key="4">
    <source>
        <dbReference type="ARBA" id="ARBA00029607"/>
    </source>
</evidence>
<keyword evidence="7" id="KW-1185">Reference proteome</keyword>
<feature type="binding site" evidence="5">
    <location>
        <position position="230"/>
    </location>
    <ligand>
        <name>a divalent metal cation</name>
        <dbReference type="ChEBI" id="CHEBI:60240"/>
        <label>2</label>
    </ligand>
</feature>
<dbReference type="OrthoDB" id="9998343at2759"/>
<gene>
    <name evidence="8" type="primary">LOC114242239</name>
</gene>
<name>A0A6J2JJE3_BOMMA</name>
<sequence length="350" mass="38992">MTSKVETVLGPVPISALGRTLTHEHLAMTFTHFYREPPKQIVDVFENPFCLEKSGFLRQFPYSSKGNLVLNDQAAKEAVVNDVIAYKKFGGGTIVENSTVGLDRDVNFYKLVSEKSDVNIVAGTGFYVEDVQAKANLSKTTEQMYHHMLTELTTGFVEEPSVKAGFMGEIASVWPLREFERRAIVAAGELQPQVGCGVSFHPHRAIEAPFEIIRLYLEAGGSKDKVVMSHLDRTLLEDDKLLEFSELGTYCQFDLFGVEVSFYQLNPAADMPSDGQRIDKIKLLIDDGKSDKVLMSHDIHTKHRLTAFGGHGYAHIINTVLPKMALKGISQDTIDRITIDNPARWLATNI</sequence>
<dbReference type="InterPro" id="IPR001559">
    <property type="entry name" value="Phosphotriesterase"/>
</dbReference>
<protein>
    <recommendedName>
        <fullName evidence="1">Phosphotriesterase-related protein</fullName>
    </recommendedName>
    <alternativeName>
        <fullName evidence="4">Parathion hydrolase-related protein</fullName>
    </alternativeName>
</protein>
<dbReference type="KEGG" id="bman:114242239"/>
<feature type="binding site" evidence="5">
    <location>
        <position position="298"/>
    </location>
    <ligand>
        <name>a divalent metal cation</name>
        <dbReference type="ChEBI" id="CHEBI:60240"/>
        <label>1</label>
    </ligand>
</feature>
<dbReference type="Proteomes" id="UP000504629">
    <property type="component" value="Unplaced"/>
</dbReference>
<evidence type="ECO:0000256" key="6">
    <source>
        <dbReference type="PROSITE-ProRule" id="PRU00679"/>
    </source>
</evidence>
<dbReference type="PANTHER" id="PTHR10819">
    <property type="entry name" value="PHOSPHOTRIESTERASE-RELATED"/>
    <property type="match status" value="1"/>
</dbReference>
<evidence type="ECO:0000256" key="1">
    <source>
        <dbReference type="ARBA" id="ARBA00020475"/>
    </source>
</evidence>
<evidence type="ECO:0000313" key="8">
    <source>
        <dbReference type="RefSeq" id="XP_028029132.1"/>
    </source>
</evidence>
<feature type="binding site" evidence="5">
    <location>
        <position position="169"/>
    </location>
    <ligand>
        <name>a divalent metal cation</name>
        <dbReference type="ChEBI" id="CHEBI:60240"/>
        <label>2</label>
    </ligand>
</feature>
<dbReference type="RefSeq" id="XP_028029132.1">
    <property type="nucleotide sequence ID" value="XM_028173331.1"/>
</dbReference>
<dbReference type="InterPro" id="IPR017947">
    <property type="entry name" value="AryldialkylPase_Zn-BS"/>
</dbReference>
<dbReference type="PROSITE" id="PS51347">
    <property type="entry name" value="PHOSPHOTRIESTERASE_2"/>
    <property type="match status" value="1"/>
</dbReference>
<dbReference type="AlphaFoldDB" id="A0A6J2JJE3"/>
<evidence type="ECO:0000313" key="7">
    <source>
        <dbReference type="Proteomes" id="UP000504629"/>
    </source>
</evidence>
<keyword evidence="2 5" id="KW-0479">Metal-binding</keyword>
<organism evidence="7 8">
    <name type="scientific">Bombyx mandarina</name>
    <name type="common">Wild silk moth</name>
    <name type="synonym">Wild silkworm</name>
    <dbReference type="NCBI Taxonomy" id="7092"/>
    <lineage>
        <taxon>Eukaryota</taxon>
        <taxon>Metazoa</taxon>
        <taxon>Ecdysozoa</taxon>
        <taxon>Arthropoda</taxon>
        <taxon>Hexapoda</taxon>
        <taxon>Insecta</taxon>
        <taxon>Pterygota</taxon>
        <taxon>Neoptera</taxon>
        <taxon>Endopterygota</taxon>
        <taxon>Lepidoptera</taxon>
        <taxon>Glossata</taxon>
        <taxon>Ditrysia</taxon>
        <taxon>Bombycoidea</taxon>
        <taxon>Bombycidae</taxon>
        <taxon>Bombycinae</taxon>
        <taxon>Bombyx</taxon>
    </lineage>
</organism>
<evidence type="ECO:0000256" key="2">
    <source>
        <dbReference type="ARBA" id="ARBA00022723"/>
    </source>
</evidence>
<feature type="binding site" evidence="5">
    <location>
        <position position="23"/>
    </location>
    <ligand>
        <name>a divalent metal cation</name>
        <dbReference type="ChEBI" id="CHEBI:60240"/>
        <label>1</label>
    </ligand>
</feature>
<comment type="similarity">
    <text evidence="6">Belongs to the metallo-dependent hydrolases superfamily. Phosphotriesterase family.</text>
</comment>
<reference evidence="8" key="1">
    <citation type="submission" date="2025-08" db="UniProtKB">
        <authorList>
            <consortium name="RefSeq"/>
        </authorList>
    </citation>
    <scope>IDENTIFICATION</scope>
    <source>
        <tissue evidence="8">Silk gland</tissue>
    </source>
</reference>
<feature type="binding site" evidence="5">
    <location>
        <position position="169"/>
    </location>
    <ligand>
        <name>a divalent metal cation</name>
        <dbReference type="ChEBI" id="CHEBI:60240"/>
        <label>1</label>
    </ligand>
</feature>
<dbReference type="GO" id="GO:0016788">
    <property type="term" value="F:hydrolase activity, acting on ester bonds"/>
    <property type="evidence" value="ECO:0007669"/>
    <property type="project" value="InterPro"/>
</dbReference>
<dbReference type="PANTHER" id="PTHR10819:SF3">
    <property type="entry name" value="PHOSPHOTRIESTERASE-RELATED PROTEIN"/>
    <property type="match status" value="1"/>
</dbReference>
<dbReference type="PROSITE" id="PS01322">
    <property type="entry name" value="PHOSPHOTRIESTERASE_1"/>
    <property type="match status" value="1"/>
</dbReference>
<evidence type="ECO:0000256" key="5">
    <source>
        <dbReference type="PIRSR" id="PIRSR601559-52"/>
    </source>
</evidence>
<feature type="binding site" evidence="5">
    <location>
        <position position="25"/>
    </location>
    <ligand>
        <name>a divalent metal cation</name>
        <dbReference type="ChEBI" id="CHEBI:60240"/>
        <label>1</label>
    </ligand>
</feature>
<accession>A0A6J2JJE3</accession>
<dbReference type="Gene3D" id="3.20.20.140">
    <property type="entry name" value="Metal-dependent hydrolases"/>
    <property type="match status" value="1"/>
</dbReference>
<feature type="binding site" evidence="5">
    <location>
        <position position="201"/>
    </location>
    <ligand>
        <name>a divalent metal cation</name>
        <dbReference type="ChEBI" id="CHEBI:60240"/>
        <label>2</label>
    </ligand>
</feature>
<evidence type="ECO:0000256" key="3">
    <source>
        <dbReference type="ARBA" id="ARBA00022801"/>
    </source>
</evidence>
<proteinExistence type="inferred from homology"/>
<keyword evidence="3" id="KW-0378">Hydrolase</keyword>